<feature type="region of interest" description="Disordered" evidence="1">
    <location>
        <begin position="1"/>
        <end position="52"/>
    </location>
</feature>
<organism evidence="3 4">
    <name type="scientific">Ignelater luminosus</name>
    <name type="common">Cucubano</name>
    <name type="synonym">Pyrophorus luminosus</name>
    <dbReference type="NCBI Taxonomy" id="2038154"/>
    <lineage>
        <taxon>Eukaryota</taxon>
        <taxon>Metazoa</taxon>
        <taxon>Ecdysozoa</taxon>
        <taxon>Arthropoda</taxon>
        <taxon>Hexapoda</taxon>
        <taxon>Insecta</taxon>
        <taxon>Pterygota</taxon>
        <taxon>Neoptera</taxon>
        <taxon>Endopterygota</taxon>
        <taxon>Coleoptera</taxon>
        <taxon>Polyphaga</taxon>
        <taxon>Elateriformia</taxon>
        <taxon>Elateroidea</taxon>
        <taxon>Elateridae</taxon>
        <taxon>Agrypninae</taxon>
        <taxon>Pyrophorini</taxon>
        <taxon>Ignelater</taxon>
    </lineage>
</organism>
<dbReference type="AlphaFoldDB" id="A0A8K0CIM5"/>
<accession>A0A8K0CIM5</accession>
<feature type="domain" description="Reverse transcriptase" evidence="2">
    <location>
        <begin position="232"/>
        <end position="314"/>
    </location>
</feature>
<sequence length="318" mass="36432">DGESENRQGKTDKIKETRHKTSKQSRNRVKGQPNRRENRERISKMQQEKPKEELFIGTWNDRGIEKIKSNSCGRTPYVTKKGGSWTGGQDRWAEYFGVLLNVETQTIDYNEQEHADSKRDTMDLPTLKDIRSIIKSLKNSRRLGEDEITAELIRRGGKKLEKAIYKLVASIWEKESMLEDWSQAIICPLYKTGLKTKSKDNIVKRSVQNSGYFYKSQTSTYIRNVARQIPSRSVVWVNGNASRQSKVKEGLKQGDPLSPALFNKALESIIRKSNANRTGLIFQKRHQIIAFANGVAVTTRSKQQVQQIVTKMQNNQGN</sequence>
<dbReference type="Pfam" id="PF00078">
    <property type="entry name" value="RVT_1"/>
    <property type="match status" value="1"/>
</dbReference>
<keyword evidence="4" id="KW-1185">Reference proteome</keyword>
<evidence type="ECO:0000259" key="2">
    <source>
        <dbReference type="Pfam" id="PF00078"/>
    </source>
</evidence>
<protein>
    <recommendedName>
        <fullName evidence="2">Reverse transcriptase domain-containing protein</fullName>
    </recommendedName>
</protein>
<evidence type="ECO:0000313" key="3">
    <source>
        <dbReference type="EMBL" id="KAF2885962.1"/>
    </source>
</evidence>
<reference evidence="3" key="1">
    <citation type="submission" date="2019-08" db="EMBL/GenBank/DDBJ databases">
        <title>The genome of the North American firefly Photinus pyralis.</title>
        <authorList>
            <consortium name="Photinus pyralis genome working group"/>
            <person name="Fallon T.R."/>
            <person name="Sander Lower S.E."/>
            <person name="Weng J.-K."/>
        </authorList>
    </citation>
    <scope>NUCLEOTIDE SEQUENCE</scope>
    <source>
        <strain evidence="3">TRF0915ILg1</strain>
        <tissue evidence="3">Whole body</tissue>
    </source>
</reference>
<comment type="caution">
    <text evidence="3">The sequence shown here is derived from an EMBL/GenBank/DDBJ whole genome shotgun (WGS) entry which is preliminary data.</text>
</comment>
<evidence type="ECO:0000256" key="1">
    <source>
        <dbReference type="SAM" id="MobiDB-lite"/>
    </source>
</evidence>
<dbReference type="OrthoDB" id="7978815at2759"/>
<name>A0A8K0CIM5_IGNLU</name>
<dbReference type="EMBL" id="VTPC01089057">
    <property type="protein sequence ID" value="KAF2885962.1"/>
    <property type="molecule type" value="Genomic_DNA"/>
</dbReference>
<proteinExistence type="predicted"/>
<dbReference type="PANTHER" id="PTHR19446">
    <property type="entry name" value="REVERSE TRANSCRIPTASES"/>
    <property type="match status" value="1"/>
</dbReference>
<dbReference type="InterPro" id="IPR000477">
    <property type="entry name" value="RT_dom"/>
</dbReference>
<feature type="compositionally biased region" description="Basic residues" evidence="1">
    <location>
        <begin position="16"/>
        <end position="29"/>
    </location>
</feature>
<feature type="compositionally biased region" description="Basic and acidic residues" evidence="1">
    <location>
        <begin position="34"/>
        <end position="52"/>
    </location>
</feature>
<feature type="non-terminal residue" evidence="3">
    <location>
        <position position="1"/>
    </location>
</feature>
<evidence type="ECO:0000313" key="4">
    <source>
        <dbReference type="Proteomes" id="UP000801492"/>
    </source>
</evidence>
<gene>
    <name evidence="3" type="ORF">ILUMI_20209</name>
</gene>
<dbReference type="Proteomes" id="UP000801492">
    <property type="component" value="Unassembled WGS sequence"/>
</dbReference>
<feature type="compositionally biased region" description="Basic and acidic residues" evidence="1">
    <location>
        <begin position="1"/>
        <end position="15"/>
    </location>
</feature>